<evidence type="ECO:0000313" key="1">
    <source>
        <dbReference type="EMBL" id="JAD63562.1"/>
    </source>
</evidence>
<organism evidence="1">
    <name type="scientific">Arundo donax</name>
    <name type="common">Giant reed</name>
    <name type="synonym">Donax arundinaceus</name>
    <dbReference type="NCBI Taxonomy" id="35708"/>
    <lineage>
        <taxon>Eukaryota</taxon>
        <taxon>Viridiplantae</taxon>
        <taxon>Streptophyta</taxon>
        <taxon>Embryophyta</taxon>
        <taxon>Tracheophyta</taxon>
        <taxon>Spermatophyta</taxon>
        <taxon>Magnoliopsida</taxon>
        <taxon>Liliopsida</taxon>
        <taxon>Poales</taxon>
        <taxon>Poaceae</taxon>
        <taxon>PACMAD clade</taxon>
        <taxon>Arundinoideae</taxon>
        <taxon>Arundineae</taxon>
        <taxon>Arundo</taxon>
    </lineage>
</organism>
<dbReference type="EMBL" id="GBRH01234333">
    <property type="protein sequence ID" value="JAD63562.1"/>
    <property type="molecule type" value="Transcribed_RNA"/>
</dbReference>
<proteinExistence type="predicted"/>
<dbReference type="PANTHER" id="PTHR18868">
    <property type="entry name" value="OS07G0665300 PROTEIN-RELATED"/>
    <property type="match status" value="1"/>
</dbReference>
<dbReference type="AlphaFoldDB" id="A0A0A9BWD7"/>
<reference evidence="1" key="2">
    <citation type="journal article" date="2015" name="Data Brief">
        <title>Shoot transcriptome of the giant reed, Arundo donax.</title>
        <authorList>
            <person name="Barrero R.A."/>
            <person name="Guerrero F.D."/>
            <person name="Moolhuijzen P."/>
            <person name="Goolsby J.A."/>
            <person name="Tidwell J."/>
            <person name="Bellgard S.E."/>
            <person name="Bellgard M.I."/>
        </authorList>
    </citation>
    <scope>NUCLEOTIDE SEQUENCE</scope>
    <source>
        <tissue evidence="1">Shoot tissue taken approximately 20 cm above the soil surface</tissue>
    </source>
</reference>
<sequence length="168" mass="18881">MKIRVRDVSNNIACGWMEEHDLDHGIAFVKVTQFLDVCVVNLHHGLELLPHSNLVAIQLIDSGAMPVRGILNKDSSASEDGKNGKVLCKISKAGDGGPPFDGDGNFVGMNLFSDTGRCAFVQRSVIIEQLEQFEKRYKLRAQRELDRFRPVVICIGERQRRKEDYVLI</sequence>
<protein>
    <submittedName>
        <fullName evidence="1">Uncharacterized protein</fullName>
    </submittedName>
</protein>
<accession>A0A0A9BWD7</accession>
<name>A0A0A9BWD7_ARUDO</name>
<reference evidence="1" key="1">
    <citation type="submission" date="2014-09" db="EMBL/GenBank/DDBJ databases">
        <authorList>
            <person name="Magalhaes I.L.F."/>
            <person name="Oliveira U."/>
            <person name="Santos F.R."/>
            <person name="Vidigal T.H.D.A."/>
            <person name="Brescovit A.D."/>
            <person name="Santos A.J."/>
        </authorList>
    </citation>
    <scope>NUCLEOTIDE SEQUENCE</scope>
    <source>
        <tissue evidence="1">Shoot tissue taken approximately 20 cm above the soil surface</tissue>
    </source>
</reference>